<dbReference type="Proteomes" id="UP000264006">
    <property type="component" value="Chromosome"/>
</dbReference>
<keyword evidence="1" id="KW-1133">Transmembrane helix</keyword>
<protein>
    <recommendedName>
        <fullName evidence="4">Dolichyl-phosphate-mannose-protein mannosyltransferase</fullName>
    </recommendedName>
</protein>
<feature type="transmembrane region" description="Helical" evidence="1">
    <location>
        <begin position="327"/>
        <end position="346"/>
    </location>
</feature>
<feature type="transmembrane region" description="Helical" evidence="1">
    <location>
        <begin position="300"/>
        <end position="320"/>
    </location>
</feature>
<keyword evidence="1" id="KW-0812">Transmembrane</keyword>
<dbReference type="KEGG" id="euz:DVS28_a4409"/>
<feature type="transmembrane region" description="Helical" evidence="1">
    <location>
        <begin position="120"/>
        <end position="140"/>
    </location>
</feature>
<feature type="transmembrane region" description="Helical" evidence="1">
    <location>
        <begin position="152"/>
        <end position="185"/>
    </location>
</feature>
<evidence type="ECO:0000313" key="2">
    <source>
        <dbReference type="EMBL" id="AXV09074.1"/>
    </source>
</evidence>
<dbReference type="OrthoDB" id="246802at2"/>
<feature type="transmembrane region" description="Helical" evidence="1">
    <location>
        <begin position="237"/>
        <end position="256"/>
    </location>
</feature>
<keyword evidence="3" id="KW-1185">Reference proteome</keyword>
<organism evidence="2 3">
    <name type="scientific">Euzebya pacifica</name>
    <dbReference type="NCBI Taxonomy" id="1608957"/>
    <lineage>
        <taxon>Bacteria</taxon>
        <taxon>Bacillati</taxon>
        <taxon>Actinomycetota</taxon>
        <taxon>Nitriliruptoria</taxon>
        <taxon>Euzebyales</taxon>
    </lineage>
</organism>
<dbReference type="AlphaFoldDB" id="A0A346Y3M7"/>
<feature type="transmembrane region" description="Helical" evidence="1">
    <location>
        <begin position="379"/>
        <end position="397"/>
    </location>
</feature>
<gene>
    <name evidence="2" type="ORF">DVS28_a4409</name>
</gene>
<keyword evidence="1" id="KW-0472">Membrane</keyword>
<proteinExistence type="predicted"/>
<accession>A0A346Y3M7</accession>
<dbReference type="RefSeq" id="WP_114593316.1">
    <property type="nucleotide sequence ID" value="NZ_CP031165.1"/>
</dbReference>
<feature type="transmembrane region" description="Helical" evidence="1">
    <location>
        <begin position="358"/>
        <end position="374"/>
    </location>
</feature>
<evidence type="ECO:0008006" key="4">
    <source>
        <dbReference type="Google" id="ProtNLM"/>
    </source>
</evidence>
<dbReference type="EMBL" id="CP031165">
    <property type="protein sequence ID" value="AXV09074.1"/>
    <property type="molecule type" value="Genomic_DNA"/>
</dbReference>
<reference evidence="2 3" key="1">
    <citation type="submission" date="2018-09" db="EMBL/GenBank/DDBJ databases">
        <title>Complete genome sequence of Euzebya sp. DY32-46 isolated from seawater of Pacific Ocean.</title>
        <authorList>
            <person name="Xu L."/>
            <person name="Wu Y.-H."/>
            <person name="Xu X.-W."/>
        </authorList>
    </citation>
    <scope>NUCLEOTIDE SEQUENCE [LARGE SCALE GENOMIC DNA]</scope>
    <source>
        <strain evidence="2 3">DY32-46</strain>
    </source>
</reference>
<evidence type="ECO:0000256" key="1">
    <source>
        <dbReference type="SAM" id="Phobius"/>
    </source>
</evidence>
<name>A0A346Y3M7_9ACTN</name>
<sequence>MRAFLSRWRTELLVFALVLVATAPTVQLLMAHQASRLALTAAMWDDGTVQIDEYGPGLLLGLGPRDSGGILSVDYAEREGHLYSDKAPGQPLLAAPFYGLARLAGAEPGVEERYFDNYTLWWTSLWSAAIPAAVLAVMMRRFALKVTGDPRAATVAAVGMSLSTLLLPFATVLFSHVLAAALGYAAYLAARDPDAPTLRLAAAGLLGGMAVVSEYTTGIIVVVVGVLVLVRHKAGAVAYVAGGLPALAVLTVYNAITWGDPLEFSYSNSGSFQQFHEQGLFGIRVPDPGLTVQVLMGERGLLTLTPVVLVGVIGLVMLARQRRTREVAVVGLVVFAAFVAVQGGWFSVTAGAAPGPRYVVPALPFVAVGVARAWRWSRVAVIGSIVIGAVAMFASIATNPLAQPTETFAAGHWLWRIAEGRFGQNLLTPWLGAPWGQLVQLAGVLVVLDLVWNATVKDAPADGDPAVVEPMAVTAADTDPGVSPGDR</sequence>
<feature type="transmembrane region" description="Helical" evidence="1">
    <location>
        <begin position="205"/>
        <end position="230"/>
    </location>
</feature>
<evidence type="ECO:0000313" key="3">
    <source>
        <dbReference type="Proteomes" id="UP000264006"/>
    </source>
</evidence>